<keyword evidence="1" id="KW-1133">Transmembrane helix</keyword>
<keyword evidence="1" id="KW-0472">Membrane</keyword>
<evidence type="ECO:0000313" key="3">
    <source>
        <dbReference type="Proteomes" id="UP000823405"/>
    </source>
</evidence>
<feature type="transmembrane region" description="Helical" evidence="1">
    <location>
        <begin position="58"/>
        <end position="79"/>
    </location>
</feature>
<keyword evidence="3" id="KW-1185">Reference proteome</keyword>
<evidence type="ECO:0000313" key="2">
    <source>
        <dbReference type="EMBL" id="KAG0287797.1"/>
    </source>
</evidence>
<reference evidence="2" key="1">
    <citation type="journal article" date="2020" name="Fungal Divers.">
        <title>Resolving the Mortierellaceae phylogeny through synthesis of multi-gene phylogenetics and phylogenomics.</title>
        <authorList>
            <person name="Vandepol N."/>
            <person name="Liber J."/>
            <person name="Desiro A."/>
            <person name="Na H."/>
            <person name="Kennedy M."/>
            <person name="Barry K."/>
            <person name="Grigoriev I.V."/>
            <person name="Miller A.N."/>
            <person name="O'Donnell K."/>
            <person name="Stajich J.E."/>
            <person name="Bonito G."/>
        </authorList>
    </citation>
    <scope>NUCLEOTIDE SEQUENCE</scope>
    <source>
        <strain evidence="2">NVP60</strain>
    </source>
</reference>
<sequence>EADGETVTFFRIHKQIRIDKGVVVMILTPSLEVLGFQFREERWGVPSSEKFDLLGPIHLPTLTALRMTLCFVPGLYAIVRIDRGIRQILTVAEHPPYALLGGRLSIPSSLA</sequence>
<dbReference type="Proteomes" id="UP000823405">
    <property type="component" value="Unassembled WGS sequence"/>
</dbReference>
<dbReference type="EMBL" id="JAAAIN010003097">
    <property type="protein sequence ID" value="KAG0287797.1"/>
    <property type="molecule type" value="Genomic_DNA"/>
</dbReference>
<dbReference type="AlphaFoldDB" id="A0A9P6QR53"/>
<keyword evidence="1" id="KW-0812">Transmembrane</keyword>
<feature type="non-terminal residue" evidence="2">
    <location>
        <position position="111"/>
    </location>
</feature>
<comment type="caution">
    <text evidence="2">The sequence shown here is derived from an EMBL/GenBank/DDBJ whole genome shotgun (WGS) entry which is preliminary data.</text>
</comment>
<evidence type="ECO:0000256" key="1">
    <source>
        <dbReference type="SAM" id="Phobius"/>
    </source>
</evidence>
<name>A0A9P6QR53_9FUNG</name>
<proteinExistence type="predicted"/>
<accession>A0A9P6QR53</accession>
<organism evidence="2 3">
    <name type="scientific">Linnemannia gamsii</name>
    <dbReference type="NCBI Taxonomy" id="64522"/>
    <lineage>
        <taxon>Eukaryota</taxon>
        <taxon>Fungi</taxon>
        <taxon>Fungi incertae sedis</taxon>
        <taxon>Mucoromycota</taxon>
        <taxon>Mortierellomycotina</taxon>
        <taxon>Mortierellomycetes</taxon>
        <taxon>Mortierellales</taxon>
        <taxon>Mortierellaceae</taxon>
        <taxon>Linnemannia</taxon>
    </lineage>
</organism>
<gene>
    <name evidence="2" type="ORF">BGZ97_006990</name>
</gene>
<protein>
    <submittedName>
        <fullName evidence="2">Uncharacterized protein</fullName>
    </submittedName>
</protein>